<proteinExistence type="predicted"/>
<dbReference type="EMBL" id="VSRR010003161">
    <property type="protein sequence ID" value="MPC34937.1"/>
    <property type="molecule type" value="Genomic_DNA"/>
</dbReference>
<keyword evidence="2" id="KW-1185">Reference proteome</keyword>
<gene>
    <name evidence="1" type="ORF">E2C01_028340</name>
</gene>
<sequence length="89" mass="9479">MRRLGQGRDLSYHSRHLRVLHHAAATTAPTGREGRGHGSTVLFALQVASEFDLRGGVVAAGGAGVQQLRQPEDAARVIKGALVGGQEWR</sequence>
<comment type="caution">
    <text evidence="1">The sequence shown here is derived from an EMBL/GenBank/DDBJ whole genome shotgun (WGS) entry which is preliminary data.</text>
</comment>
<reference evidence="1 2" key="1">
    <citation type="submission" date="2019-05" db="EMBL/GenBank/DDBJ databases">
        <title>Another draft genome of Portunus trituberculatus and its Hox gene families provides insights of decapod evolution.</title>
        <authorList>
            <person name="Jeong J.-H."/>
            <person name="Song I."/>
            <person name="Kim S."/>
            <person name="Choi T."/>
            <person name="Kim D."/>
            <person name="Ryu S."/>
            <person name="Kim W."/>
        </authorList>
    </citation>
    <scope>NUCLEOTIDE SEQUENCE [LARGE SCALE GENOMIC DNA]</scope>
    <source>
        <tissue evidence="1">Muscle</tissue>
    </source>
</reference>
<dbReference type="Proteomes" id="UP000324222">
    <property type="component" value="Unassembled WGS sequence"/>
</dbReference>
<evidence type="ECO:0000313" key="1">
    <source>
        <dbReference type="EMBL" id="MPC34937.1"/>
    </source>
</evidence>
<accession>A0A5B7ENS3</accession>
<protein>
    <submittedName>
        <fullName evidence="1">Uncharacterized protein</fullName>
    </submittedName>
</protein>
<name>A0A5B7ENS3_PORTR</name>
<dbReference type="AlphaFoldDB" id="A0A5B7ENS3"/>
<organism evidence="1 2">
    <name type="scientific">Portunus trituberculatus</name>
    <name type="common">Swimming crab</name>
    <name type="synonym">Neptunus trituberculatus</name>
    <dbReference type="NCBI Taxonomy" id="210409"/>
    <lineage>
        <taxon>Eukaryota</taxon>
        <taxon>Metazoa</taxon>
        <taxon>Ecdysozoa</taxon>
        <taxon>Arthropoda</taxon>
        <taxon>Crustacea</taxon>
        <taxon>Multicrustacea</taxon>
        <taxon>Malacostraca</taxon>
        <taxon>Eumalacostraca</taxon>
        <taxon>Eucarida</taxon>
        <taxon>Decapoda</taxon>
        <taxon>Pleocyemata</taxon>
        <taxon>Brachyura</taxon>
        <taxon>Eubrachyura</taxon>
        <taxon>Portunoidea</taxon>
        <taxon>Portunidae</taxon>
        <taxon>Portuninae</taxon>
        <taxon>Portunus</taxon>
    </lineage>
</organism>
<evidence type="ECO:0000313" key="2">
    <source>
        <dbReference type="Proteomes" id="UP000324222"/>
    </source>
</evidence>